<dbReference type="PANTHER" id="PTHR12411">
    <property type="entry name" value="CYSTEINE PROTEASE FAMILY C1-RELATED"/>
    <property type="match status" value="1"/>
</dbReference>
<dbReference type="EMBL" id="JAUYZG010000001">
    <property type="protein sequence ID" value="KAK2916932.1"/>
    <property type="molecule type" value="Genomic_DNA"/>
</dbReference>
<dbReference type="FunFam" id="3.90.70.10:FF:000006">
    <property type="entry name" value="Cathepsin S"/>
    <property type="match status" value="1"/>
</dbReference>
<dbReference type="Gene3D" id="3.90.70.10">
    <property type="entry name" value="Cysteine proteinases"/>
    <property type="match status" value="1"/>
</dbReference>
<dbReference type="InterPro" id="IPR013201">
    <property type="entry name" value="Prot_inhib_I29"/>
</dbReference>
<keyword evidence="9" id="KW-1185">Reference proteome</keyword>
<gene>
    <name evidence="8" type="ORF">Q8A67_001306</name>
</gene>
<evidence type="ECO:0000256" key="5">
    <source>
        <dbReference type="ARBA" id="ARBA00023157"/>
    </source>
</evidence>
<keyword evidence="3" id="KW-0378">Hydrolase</keyword>
<evidence type="ECO:0000256" key="2">
    <source>
        <dbReference type="ARBA" id="ARBA00022670"/>
    </source>
</evidence>
<dbReference type="PROSITE" id="PS00639">
    <property type="entry name" value="THIOL_PROTEASE_HIS"/>
    <property type="match status" value="1"/>
</dbReference>
<accession>A0AA88Q8X6</accession>
<evidence type="ECO:0000259" key="7">
    <source>
        <dbReference type="SMART" id="SM00848"/>
    </source>
</evidence>
<keyword evidence="4" id="KW-0788">Thiol protease</keyword>
<dbReference type="Pfam" id="PF00112">
    <property type="entry name" value="Peptidase_C1"/>
    <property type="match status" value="1"/>
</dbReference>
<dbReference type="SMART" id="SM00645">
    <property type="entry name" value="Pept_C1"/>
    <property type="match status" value="1"/>
</dbReference>
<dbReference type="PROSITE" id="PS00640">
    <property type="entry name" value="THIOL_PROTEASE_ASN"/>
    <property type="match status" value="1"/>
</dbReference>
<dbReference type="GO" id="GO:0008234">
    <property type="term" value="F:cysteine-type peptidase activity"/>
    <property type="evidence" value="ECO:0007669"/>
    <property type="project" value="UniProtKB-KW"/>
</dbReference>
<dbReference type="SUPFAM" id="SSF54001">
    <property type="entry name" value="Cysteine proteinases"/>
    <property type="match status" value="1"/>
</dbReference>
<proteinExistence type="inferred from homology"/>
<keyword evidence="2" id="KW-0645">Protease</keyword>
<feature type="domain" description="Cathepsin propeptide inhibitor" evidence="7">
    <location>
        <begin position="59"/>
        <end position="118"/>
    </location>
</feature>
<evidence type="ECO:0000256" key="1">
    <source>
        <dbReference type="ARBA" id="ARBA00008455"/>
    </source>
</evidence>
<dbReference type="Proteomes" id="UP001187343">
    <property type="component" value="Unassembled WGS sequence"/>
</dbReference>
<reference evidence="8" key="1">
    <citation type="submission" date="2023-08" db="EMBL/GenBank/DDBJ databases">
        <title>Chromosome-level Genome Assembly of mud carp (Cirrhinus molitorella).</title>
        <authorList>
            <person name="Liu H."/>
        </authorList>
    </citation>
    <scope>NUCLEOTIDE SEQUENCE</scope>
    <source>
        <strain evidence="8">Prfri</strain>
        <tissue evidence="8">Muscle</tissue>
    </source>
</reference>
<dbReference type="AlphaFoldDB" id="A0AA88Q8X6"/>
<dbReference type="InterPro" id="IPR025661">
    <property type="entry name" value="Pept_asp_AS"/>
</dbReference>
<name>A0AA88Q8X6_9TELE</name>
<evidence type="ECO:0008006" key="10">
    <source>
        <dbReference type="Google" id="ProtNLM"/>
    </source>
</evidence>
<comment type="similarity">
    <text evidence="1">Belongs to the peptidase C1 family.</text>
</comment>
<comment type="caution">
    <text evidence="8">The sequence shown here is derived from an EMBL/GenBank/DDBJ whole genome shotgun (WGS) entry which is preliminary data.</text>
</comment>
<evidence type="ECO:0000313" key="8">
    <source>
        <dbReference type="EMBL" id="KAK2916932.1"/>
    </source>
</evidence>
<dbReference type="GO" id="GO:0006508">
    <property type="term" value="P:proteolysis"/>
    <property type="evidence" value="ECO:0007669"/>
    <property type="project" value="UniProtKB-KW"/>
</dbReference>
<dbReference type="InterPro" id="IPR038765">
    <property type="entry name" value="Papain-like_cys_pep_sf"/>
</dbReference>
<dbReference type="InterPro" id="IPR013128">
    <property type="entry name" value="Peptidase_C1A"/>
</dbReference>
<protein>
    <recommendedName>
        <fullName evidence="10">Cathepsin S</fullName>
    </recommendedName>
</protein>
<evidence type="ECO:0000256" key="4">
    <source>
        <dbReference type="ARBA" id="ARBA00022807"/>
    </source>
</evidence>
<dbReference type="Pfam" id="PF08246">
    <property type="entry name" value="Inhibitor_I29"/>
    <property type="match status" value="1"/>
</dbReference>
<dbReference type="CDD" id="cd02248">
    <property type="entry name" value="Peptidase_C1A"/>
    <property type="match status" value="1"/>
</dbReference>
<evidence type="ECO:0000313" key="9">
    <source>
        <dbReference type="Proteomes" id="UP001187343"/>
    </source>
</evidence>
<evidence type="ECO:0000256" key="3">
    <source>
        <dbReference type="ARBA" id="ARBA00022801"/>
    </source>
</evidence>
<sequence>MRKKILHMKWIGWIHLLRRTAREETLTVCGVAMMPRSLLFAMCCSSALAYLNSSLDQDWDLWKKKYHKFYSSEEELGRRETWEKNLELIANHNKQASMGLYSYKLSMNHLSDMTTEEILKTLATTRVPPDFERQAPEFLGSPGAAVPDSVDWRKKGYVTSVKNQVKMCKHSTVLAFLVDLSPQNLVDCSSSYGTKGCDGGWPISAFQYVIANGGIDSESSYPYEAEQGQCRYSPSHRAANCTNYYFVTGGDEEALKQAVANIGPISVCIDATGNFGLYHSGVYNDPSCNNDVNHAVLVVGYGVDSVTGLKFWLVKNSWGTDFGEGGYIRMARNQSNMCGIASYASFPVVSGVSKLGPADPWGFVTQSQGVRKIIFYTIFSGLQLAFLFIL</sequence>
<dbReference type="Gene3D" id="1.10.287.2250">
    <property type="match status" value="1"/>
</dbReference>
<dbReference type="SMART" id="SM00848">
    <property type="entry name" value="Inhibitor_I29"/>
    <property type="match status" value="1"/>
</dbReference>
<feature type="domain" description="Peptidase C1A papain C-terminal" evidence="6">
    <location>
        <begin position="146"/>
        <end position="348"/>
    </location>
</feature>
<evidence type="ECO:0000259" key="6">
    <source>
        <dbReference type="SMART" id="SM00645"/>
    </source>
</evidence>
<dbReference type="InterPro" id="IPR039417">
    <property type="entry name" value="Peptidase_C1A_papain-like"/>
</dbReference>
<keyword evidence="5" id="KW-1015">Disulfide bond</keyword>
<dbReference type="InterPro" id="IPR000668">
    <property type="entry name" value="Peptidase_C1A_C"/>
</dbReference>
<dbReference type="InterPro" id="IPR025660">
    <property type="entry name" value="Pept_his_AS"/>
</dbReference>
<organism evidence="8 9">
    <name type="scientific">Cirrhinus molitorella</name>
    <name type="common">mud carp</name>
    <dbReference type="NCBI Taxonomy" id="172907"/>
    <lineage>
        <taxon>Eukaryota</taxon>
        <taxon>Metazoa</taxon>
        <taxon>Chordata</taxon>
        <taxon>Craniata</taxon>
        <taxon>Vertebrata</taxon>
        <taxon>Euteleostomi</taxon>
        <taxon>Actinopterygii</taxon>
        <taxon>Neopterygii</taxon>
        <taxon>Teleostei</taxon>
        <taxon>Ostariophysi</taxon>
        <taxon>Cypriniformes</taxon>
        <taxon>Cyprinidae</taxon>
        <taxon>Labeoninae</taxon>
        <taxon>Labeonini</taxon>
        <taxon>Cirrhinus</taxon>
    </lineage>
</organism>